<evidence type="ECO:0000256" key="1">
    <source>
        <dbReference type="SAM" id="MobiDB-lite"/>
    </source>
</evidence>
<feature type="compositionally biased region" description="Polar residues" evidence="1">
    <location>
        <begin position="1"/>
        <end position="10"/>
    </location>
</feature>
<dbReference type="AlphaFoldDB" id="A0A0L0FY93"/>
<dbReference type="RefSeq" id="XP_014154835.1">
    <property type="nucleotide sequence ID" value="XM_014299360.1"/>
</dbReference>
<reference evidence="2 3" key="1">
    <citation type="submission" date="2011-02" db="EMBL/GenBank/DDBJ databases">
        <title>The Genome Sequence of Sphaeroforma arctica JP610.</title>
        <authorList>
            <consortium name="The Broad Institute Genome Sequencing Platform"/>
            <person name="Russ C."/>
            <person name="Cuomo C."/>
            <person name="Young S.K."/>
            <person name="Zeng Q."/>
            <person name="Gargeya S."/>
            <person name="Alvarado L."/>
            <person name="Berlin A."/>
            <person name="Chapman S.B."/>
            <person name="Chen Z."/>
            <person name="Freedman E."/>
            <person name="Gellesch M."/>
            <person name="Goldberg J."/>
            <person name="Griggs A."/>
            <person name="Gujja S."/>
            <person name="Heilman E."/>
            <person name="Heiman D."/>
            <person name="Howarth C."/>
            <person name="Mehta T."/>
            <person name="Neiman D."/>
            <person name="Pearson M."/>
            <person name="Roberts A."/>
            <person name="Saif S."/>
            <person name="Shea T."/>
            <person name="Shenoy N."/>
            <person name="Sisk P."/>
            <person name="Stolte C."/>
            <person name="Sykes S."/>
            <person name="White J."/>
            <person name="Yandava C."/>
            <person name="Burger G."/>
            <person name="Gray M.W."/>
            <person name="Holland P.W.H."/>
            <person name="King N."/>
            <person name="Lang F.B.F."/>
            <person name="Roger A.J."/>
            <person name="Ruiz-Trillo I."/>
            <person name="Haas B."/>
            <person name="Nusbaum C."/>
            <person name="Birren B."/>
        </authorList>
    </citation>
    <scope>NUCLEOTIDE SEQUENCE [LARGE SCALE GENOMIC DNA]</scope>
    <source>
        <strain evidence="2 3">JP610</strain>
    </source>
</reference>
<protein>
    <submittedName>
        <fullName evidence="2">Uncharacterized protein</fullName>
    </submittedName>
</protein>
<dbReference type="EMBL" id="KQ242088">
    <property type="protein sequence ID" value="KNC80933.1"/>
    <property type="molecule type" value="Genomic_DNA"/>
</dbReference>
<accession>A0A0L0FY93</accession>
<evidence type="ECO:0000313" key="3">
    <source>
        <dbReference type="Proteomes" id="UP000054560"/>
    </source>
</evidence>
<name>A0A0L0FY93_9EUKA</name>
<dbReference type="GeneID" id="25907225"/>
<keyword evidence="3" id="KW-1185">Reference proteome</keyword>
<sequence>MLAATETPTGTHERVHTSLGNEDNPTFRIQGRTHPHHGLGYESPGTEDRSTEGEMTLSSIEDTPSFQEFARQQVFAKQNPHGSEALKNMQDWLSTNFRQQQQRQSFEKEAASEYVQTPKRQGKEILIPPPTPGIEKSR</sequence>
<feature type="region of interest" description="Disordered" evidence="1">
    <location>
        <begin position="1"/>
        <end position="54"/>
    </location>
</feature>
<dbReference type="Proteomes" id="UP000054560">
    <property type="component" value="Unassembled WGS sequence"/>
</dbReference>
<organism evidence="2 3">
    <name type="scientific">Sphaeroforma arctica JP610</name>
    <dbReference type="NCBI Taxonomy" id="667725"/>
    <lineage>
        <taxon>Eukaryota</taxon>
        <taxon>Ichthyosporea</taxon>
        <taxon>Ichthyophonida</taxon>
        <taxon>Sphaeroforma</taxon>
    </lineage>
</organism>
<proteinExistence type="predicted"/>
<gene>
    <name evidence="2" type="ORF">SARC_06721</name>
</gene>
<feature type="region of interest" description="Disordered" evidence="1">
    <location>
        <begin position="98"/>
        <end position="138"/>
    </location>
</feature>
<evidence type="ECO:0000313" key="2">
    <source>
        <dbReference type="EMBL" id="KNC80933.1"/>
    </source>
</evidence>